<feature type="transmembrane region" description="Helical" evidence="3">
    <location>
        <begin position="748"/>
        <end position="770"/>
    </location>
</feature>
<evidence type="ECO:0000256" key="2">
    <source>
        <dbReference type="SAM" id="MobiDB-lite"/>
    </source>
</evidence>
<feature type="transmembrane region" description="Helical" evidence="3">
    <location>
        <begin position="558"/>
        <end position="582"/>
    </location>
</feature>
<evidence type="ECO:0000313" key="5">
    <source>
        <dbReference type="EMBL" id="CAH7689551.1"/>
    </source>
</evidence>
<accession>A0AAV0BR20</accession>
<feature type="non-terminal residue" evidence="5">
    <location>
        <position position="1"/>
    </location>
</feature>
<feature type="compositionally biased region" description="Low complexity" evidence="2">
    <location>
        <begin position="68"/>
        <end position="80"/>
    </location>
</feature>
<dbReference type="InterPro" id="IPR051361">
    <property type="entry name" value="ThrE/Ser_Exporter"/>
</dbReference>
<feature type="compositionally biased region" description="Basic and acidic residues" evidence="2">
    <location>
        <begin position="296"/>
        <end position="306"/>
    </location>
</feature>
<keyword evidence="6" id="KW-1185">Reference proteome</keyword>
<feature type="compositionally biased region" description="Polar residues" evidence="2">
    <location>
        <begin position="154"/>
        <end position="190"/>
    </location>
</feature>
<evidence type="ECO:0000313" key="6">
    <source>
        <dbReference type="Proteomes" id="UP001153365"/>
    </source>
</evidence>
<feature type="transmembrane region" description="Helical" evidence="3">
    <location>
        <begin position="526"/>
        <end position="546"/>
    </location>
</feature>
<dbReference type="PANTHER" id="PTHR31082">
    <property type="entry name" value="PHEROMONE-REGULATED MEMBRANE PROTEIN 10"/>
    <property type="match status" value="1"/>
</dbReference>
<evidence type="ECO:0000256" key="3">
    <source>
        <dbReference type="SAM" id="Phobius"/>
    </source>
</evidence>
<protein>
    <submittedName>
        <fullName evidence="5">Pheromone-regulated membrane protein Prm10</fullName>
    </submittedName>
</protein>
<feature type="domain" description="Threonine/serine exporter-like N-terminal" evidence="4">
    <location>
        <begin position="338"/>
        <end position="578"/>
    </location>
</feature>
<dbReference type="EMBL" id="CALTRL010006085">
    <property type="protein sequence ID" value="CAH7689551.1"/>
    <property type="molecule type" value="Genomic_DNA"/>
</dbReference>
<dbReference type="AlphaFoldDB" id="A0AAV0BR20"/>
<dbReference type="InterPro" id="IPR010619">
    <property type="entry name" value="ThrE-like_N"/>
</dbReference>
<evidence type="ECO:0000256" key="1">
    <source>
        <dbReference type="ARBA" id="ARBA00034125"/>
    </source>
</evidence>
<gene>
    <name evidence="5" type="ORF">PPACK8108_LOCUS24641</name>
</gene>
<comment type="caution">
    <text evidence="5">The sequence shown here is derived from an EMBL/GenBank/DDBJ whole genome shotgun (WGS) entry which is preliminary data.</text>
</comment>
<keyword evidence="3" id="KW-1133">Transmembrane helix</keyword>
<keyword evidence="3" id="KW-0472">Membrane</keyword>
<organism evidence="5 6">
    <name type="scientific">Phakopsora pachyrhizi</name>
    <name type="common">Asian soybean rust disease fungus</name>
    <dbReference type="NCBI Taxonomy" id="170000"/>
    <lineage>
        <taxon>Eukaryota</taxon>
        <taxon>Fungi</taxon>
        <taxon>Dikarya</taxon>
        <taxon>Basidiomycota</taxon>
        <taxon>Pucciniomycotina</taxon>
        <taxon>Pucciniomycetes</taxon>
        <taxon>Pucciniales</taxon>
        <taxon>Phakopsoraceae</taxon>
        <taxon>Phakopsora</taxon>
    </lineage>
</organism>
<dbReference type="Proteomes" id="UP001153365">
    <property type="component" value="Unassembled WGS sequence"/>
</dbReference>
<dbReference type="Pfam" id="PF06738">
    <property type="entry name" value="ThrE"/>
    <property type="match status" value="1"/>
</dbReference>
<dbReference type="GO" id="GO:0022857">
    <property type="term" value="F:transmembrane transporter activity"/>
    <property type="evidence" value="ECO:0007669"/>
    <property type="project" value="InterPro"/>
</dbReference>
<keyword evidence="3" id="KW-0812">Transmembrane</keyword>
<proteinExistence type="inferred from homology"/>
<feature type="compositionally biased region" description="Basic residues" evidence="2">
    <location>
        <begin position="307"/>
        <end position="317"/>
    </location>
</feature>
<feature type="transmembrane region" description="Helical" evidence="3">
    <location>
        <begin position="499"/>
        <end position="520"/>
    </location>
</feature>
<reference evidence="5" key="1">
    <citation type="submission" date="2022-06" db="EMBL/GenBank/DDBJ databases">
        <authorList>
            <consortium name="SYNGENTA / RWTH Aachen University"/>
        </authorList>
    </citation>
    <scope>NUCLEOTIDE SEQUENCE</scope>
</reference>
<feature type="region of interest" description="Disordered" evidence="2">
    <location>
        <begin position="33"/>
        <end position="88"/>
    </location>
</feature>
<name>A0AAV0BR20_PHAPC</name>
<feature type="region of interest" description="Disordered" evidence="2">
    <location>
        <begin position="277"/>
        <end position="317"/>
    </location>
</feature>
<evidence type="ECO:0000259" key="4">
    <source>
        <dbReference type="Pfam" id="PF06738"/>
    </source>
</evidence>
<sequence length="784" mass="85590">VGNGVLSSLLHLYNHPSSAHSSSATLINYGSYDEDSECGGSRSNHSHRKTLRSGSASGHSRPSHDHAQSYQIQSQSQESSVPTQPTSFKNSSLELFRGALAKVKNSHFNSDRTTYQQKNNPTECVIGALQAGAIGLGAAAVPSVKDLAQDPEKNSATNNEQADQAPLQSDNPYHQEYSPTTIHRNYSQPNLRGRLRSPGTILSEDEDREGTSNHGSSTPDSDCNHDSNGRSTGNYHHRSSSSASISGSIFKQKIGKSPSIANLKALGDALRPTNFHNESSVLRAKKTSLNSVPGTPRDDLSSEKGRQHTLSRRKRERRRQEEIFITMHVAAILQRQEFILLLTRALMMFGGPSHRLESQIQSTAKVLDIDLQVVLIYSLCIFSFQDEATHTSETKFIKQSANLDLGKLTDLATLHWEVVHDKIGVQEASQEISKLMRSKPEYNNLKLILIGGLCSAFIGPAAFYSSFVDMLVGFVLGCGLMTIQVIIQSTQSDTLAQVFEIVICGLTSFVSGGLASTKLICYEAVLSSSIVLILPGWLVCCAALELQSRSIISGSVRLIWAVIYALFLGLGISLGAEFWTLFSGKPIELSYQGTCNTSHLRTHKWYFQTVPGWFNFLCVPAFGICLSMRQGARVKTKEFVVMNLLSVSGWTINHFASIGLPNSNQFSSALGSFFVGLVANIYGRLFQGTGFIVALAPILFQLPSGLGHGTGLLNFAKAQSFTNSNNNRTISLNTESAIVNGFQVAQQLIEVSIGLVIGLFMATVLVYPFGNKLSLFITFFNFFF</sequence>
<feature type="region of interest" description="Disordered" evidence="2">
    <location>
        <begin position="148"/>
        <end position="247"/>
    </location>
</feature>
<feature type="transmembrane region" description="Helical" evidence="3">
    <location>
        <begin position="640"/>
        <end position="660"/>
    </location>
</feature>
<comment type="similarity">
    <text evidence="1">Belongs to the ThrE exporter (TC 2.A.79) family.</text>
</comment>
<feature type="transmembrane region" description="Helical" evidence="3">
    <location>
        <begin position="610"/>
        <end position="628"/>
    </location>
</feature>
<feature type="compositionally biased region" description="Polar residues" evidence="2">
    <location>
        <begin position="212"/>
        <end position="221"/>
    </location>
</feature>
<dbReference type="PANTHER" id="PTHR31082:SF4">
    <property type="entry name" value="PHEROMONE-REGULATED MEMBRANE PROTEIN 10"/>
    <property type="match status" value="1"/>
</dbReference>